<dbReference type="STRING" id="52.CMC5_061240"/>
<protein>
    <recommendedName>
        <fullName evidence="3">Lipid/polyisoprenoid-binding YceI-like domain-containing protein</fullName>
    </recommendedName>
</protein>
<dbReference type="AlphaFoldDB" id="A0A0K1EMN2"/>
<name>A0A0K1EMN2_CHOCO</name>
<keyword evidence="2" id="KW-1185">Reference proteome</keyword>
<dbReference type="EMBL" id="CP012159">
    <property type="protein sequence ID" value="AKT41902.1"/>
    <property type="molecule type" value="Genomic_DNA"/>
</dbReference>
<proteinExistence type="predicted"/>
<dbReference type="RefSeq" id="WP_050433612.1">
    <property type="nucleotide sequence ID" value="NZ_CP012159.1"/>
</dbReference>
<reference evidence="1 2" key="1">
    <citation type="submission" date="2015-07" db="EMBL/GenBank/DDBJ databases">
        <title>Genome analysis of myxobacterium Chondromyces crocatus Cm c5 reveals a high potential for natural compound synthesis and the genetic basis for the loss of fruiting body formation.</title>
        <authorList>
            <person name="Zaburannyi N."/>
            <person name="Bunk B."/>
            <person name="Maier J."/>
            <person name="Overmann J."/>
            <person name="Mueller R."/>
        </authorList>
    </citation>
    <scope>NUCLEOTIDE SEQUENCE [LARGE SCALE GENOMIC DNA]</scope>
    <source>
        <strain evidence="1 2">Cm c5</strain>
    </source>
</reference>
<gene>
    <name evidence="1" type="ORF">CMC5_061240</name>
</gene>
<accession>A0A0K1EMN2</accession>
<dbReference type="Gene3D" id="2.40.128.110">
    <property type="entry name" value="Lipid/polyisoprenoid-binding, YceI-like"/>
    <property type="match status" value="1"/>
</dbReference>
<dbReference type="InterPro" id="IPR036761">
    <property type="entry name" value="TTHA0802/YceI-like_sf"/>
</dbReference>
<evidence type="ECO:0000313" key="1">
    <source>
        <dbReference type="EMBL" id="AKT41902.1"/>
    </source>
</evidence>
<dbReference type="Proteomes" id="UP000067626">
    <property type="component" value="Chromosome"/>
</dbReference>
<evidence type="ECO:0000313" key="2">
    <source>
        <dbReference type="Proteomes" id="UP000067626"/>
    </source>
</evidence>
<dbReference type="OrthoDB" id="5509403at2"/>
<evidence type="ECO:0008006" key="3">
    <source>
        <dbReference type="Google" id="ProtNLM"/>
    </source>
</evidence>
<dbReference type="KEGG" id="ccro:CMC5_061240"/>
<sequence length="181" mass="19726">MAELNLDPAASRLTLRTRAAGMLARLAHDLELEAKHLRGHARVEGDTWTAELQIPVESLSVAGTLRGERLDPSALSASDRGEIERRVRDEVLRGTQEVKIQASGRTRTRAEVRIVLQGAETRLSAALDTREGPGGALTVSGSCRLSLRDLKIAEIKGPLGAFKIRDDVEVRFDITLRPTST</sequence>
<organism evidence="1 2">
    <name type="scientific">Chondromyces crocatus</name>
    <dbReference type="NCBI Taxonomy" id="52"/>
    <lineage>
        <taxon>Bacteria</taxon>
        <taxon>Pseudomonadati</taxon>
        <taxon>Myxococcota</taxon>
        <taxon>Polyangia</taxon>
        <taxon>Polyangiales</taxon>
        <taxon>Polyangiaceae</taxon>
        <taxon>Chondromyces</taxon>
    </lineage>
</organism>